<evidence type="ECO:0000313" key="4">
    <source>
        <dbReference type="Proteomes" id="UP000011124"/>
    </source>
</evidence>
<dbReference type="Proteomes" id="UP000003505">
    <property type="component" value="Unassembled WGS sequence"/>
</dbReference>
<dbReference type="AlphaFoldDB" id="C9LXA1"/>
<dbReference type="HOGENOM" id="CLU_197468_3_0_9"/>
<protein>
    <recommendedName>
        <fullName evidence="5">Virus attachment protein p12 family protein</fullName>
    </recommendedName>
</protein>
<reference evidence="2 3" key="1">
    <citation type="submission" date="2009-09" db="EMBL/GenBank/DDBJ databases">
        <authorList>
            <person name="Weinstock G."/>
            <person name="Sodergren E."/>
            <person name="Clifton S."/>
            <person name="Fulton L."/>
            <person name="Fulton B."/>
            <person name="Courtney L."/>
            <person name="Fronick C."/>
            <person name="Harrison M."/>
            <person name="Strong C."/>
            <person name="Farmer C."/>
            <person name="Delahaunty K."/>
            <person name="Markovic C."/>
            <person name="Hall O."/>
            <person name="Minx P."/>
            <person name="Tomlinson C."/>
            <person name="Mitreva M."/>
            <person name="Nelson J."/>
            <person name="Hou S."/>
            <person name="Wollam A."/>
            <person name="Pepin K.H."/>
            <person name="Johnson M."/>
            <person name="Bhonagiri V."/>
            <person name="Nash W.E."/>
            <person name="Warren W."/>
            <person name="Chinwalla A."/>
            <person name="Mardis E.R."/>
            <person name="Wilson R.K."/>
        </authorList>
    </citation>
    <scope>NUCLEOTIDE SEQUENCE [LARGE SCALE GENOMIC DNA]</scope>
    <source>
        <strain evidence="2">ATCC 35185</strain>
        <strain evidence="3">ATCC 35185 / DSM 20758 / VPI D19B-28</strain>
    </source>
</reference>
<dbReference type="EMBL" id="ACKP02000048">
    <property type="protein sequence ID" value="EEX76578.1"/>
    <property type="molecule type" value="Genomic_DNA"/>
</dbReference>
<evidence type="ECO:0000313" key="2">
    <source>
        <dbReference type="EMBL" id="EEX76578.1"/>
    </source>
</evidence>
<sequence length="54" mass="5407">MANIIVGAIVAVLLFFALRHVYHNVKAGKEDCCGGSCSGGCGGCGSSCSTGQEK</sequence>
<accession>C9LXA1</accession>
<proteinExistence type="predicted"/>
<evidence type="ECO:0000313" key="1">
    <source>
        <dbReference type="EMBL" id="AEB99538.1"/>
    </source>
</evidence>
<name>C9LXA1_SELS3</name>
<dbReference type="Pfam" id="PF12669">
    <property type="entry name" value="FeoB_associated"/>
    <property type="match status" value="1"/>
</dbReference>
<organism evidence="2 3">
    <name type="scientific">Selenomonas sputigena (strain ATCC 35185 / DSM 20758 / CCUG 44933 / VPI D19B-28)</name>
    <dbReference type="NCBI Taxonomy" id="546271"/>
    <lineage>
        <taxon>Bacteria</taxon>
        <taxon>Bacillati</taxon>
        <taxon>Bacillota</taxon>
        <taxon>Negativicutes</taxon>
        <taxon>Selenomonadales</taxon>
        <taxon>Selenomonadaceae</taxon>
        <taxon>Selenomonas</taxon>
    </lineage>
</organism>
<dbReference type="RefSeq" id="WP_006193428.1">
    <property type="nucleotide sequence ID" value="NC_015437.1"/>
</dbReference>
<evidence type="ECO:0008006" key="5">
    <source>
        <dbReference type="Google" id="ProtNLM"/>
    </source>
</evidence>
<reference evidence="1 4" key="2">
    <citation type="submission" date="2011-04" db="EMBL/GenBank/DDBJ databases">
        <title>The complete genome of Selenomonas sputigena DSM 20758.</title>
        <authorList>
            <consortium name="US DOE Joint Genome Institute (JGI-PGF)"/>
            <person name="Lucas S."/>
            <person name="Copeland A."/>
            <person name="Lapidus A."/>
            <person name="Bruce D."/>
            <person name="Goodwin L."/>
            <person name="Pitluck S."/>
            <person name="Peters L."/>
            <person name="Kyrpides N."/>
            <person name="Mavromatis K."/>
            <person name="Ivanova N."/>
            <person name="Ovchinnikova G."/>
            <person name="Teshima H."/>
            <person name="Detter J.C."/>
            <person name="Tapia R."/>
            <person name="Han C."/>
            <person name="Land M."/>
            <person name="Hauser L."/>
            <person name="Markowitz V."/>
            <person name="Cheng J.-F."/>
            <person name="Hugenholtz P."/>
            <person name="Woyke T."/>
            <person name="Wu D."/>
            <person name="Gronow S."/>
            <person name="Wellnitz S."/>
            <person name="Schneider S."/>
            <person name="Klenk H.-P."/>
            <person name="Eisen J.A."/>
        </authorList>
    </citation>
    <scope>NUCLEOTIDE SEQUENCE [LARGE SCALE GENOMIC DNA]</scope>
    <source>
        <strain evidence="1">ATCC 35185</strain>
        <strain evidence="4">ATCC 35185 / DSM 20758 / VPI D19B-28</strain>
    </source>
</reference>
<evidence type="ECO:0000313" key="3">
    <source>
        <dbReference type="Proteomes" id="UP000003505"/>
    </source>
</evidence>
<dbReference type="EMBL" id="CP002637">
    <property type="protein sequence ID" value="AEB99538.1"/>
    <property type="molecule type" value="Genomic_DNA"/>
</dbReference>
<dbReference type="STRING" id="546271.Selsp_0566"/>
<keyword evidence="4" id="KW-1185">Reference proteome</keyword>
<dbReference type="Proteomes" id="UP000011124">
    <property type="component" value="Chromosome"/>
</dbReference>
<dbReference type="OrthoDB" id="1669398at2"/>
<dbReference type="KEGG" id="ssg:Selsp_0566"/>
<gene>
    <name evidence="1" type="ordered locus">Selsp_0566</name>
    <name evidence="2" type="ORF">SELSPUOL_02105</name>
</gene>